<keyword evidence="2" id="KW-1185">Reference proteome</keyword>
<gene>
    <name evidence="1" type="ORF">MLD38_032009</name>
</gene>
<organism evidence="1 2">
    <name type="scientific">Melastoma candidum</name>
    <dbReference type="NCBI Taxonomy" id="119954"/>
    <lineage>
        <taxon>Eukaryota</taxon>
        <taxon>Viridiplantae</taxon>
        <taxon>Streptophyta</taxon>
        <taxon>Embryophyta</taxon>
        <taxon>Tracheophyta</taxon>
        <taxon>Spermatophyta</taxon>
        <taxon>Magnoliopsida</taxon>
        <taxon>eudicotyledons</taxon>
        <taxon>Gunneridae</taxon>
        <taxon>Pentapetalae</taxon>
        <taxon>rosids</taxon>
        <taxon>malvids</taxon>
        <taxon>Myrtales</taxon>
        <taxon>Melastomataceae</taxon>
        <taxon>Melastomatoideae</taxon>
        <taxon>Melastomateae</taxon>
        <taxon>Melastoma</taxon>
    </lineage>
</organism>
<sequence length="376" mass="41175">MKTFAGENGGALHDTVVGIDNAAVEEECYGEVPGNLEVGAPQAFFGGFGVGFPDVSGKMADENIEAVHEFGKCLMGKLTLERENDVNSLLVEFGEYSSILFEPVEFLLKLKFLAVSLTRPDVLDFVVMKNYLSVFYSSIGHENKSMHLLLPEAGLEDDSNEIPRKRSTGWKKSSRKMEVGFGETGIGGVEAIDTGSLPPSPLNSDGFIDEKSDMGSESRSRKKSKVLVNGFVGSPELVKCTRKNLLRLHPKKFEYPPPDPSRFTPAEFLSDIGSLALDCPYLFRDQSSHEAYVKNASDQEEDFHDASYRGGGRRGRKRKSDQAAEVGTNGYPAAGDETGSWRLPDLNGGQQGMNTLEKRRGRRKEEIGSGEKTEVG</sequence>
<name>A0ACB9MQV3_9MYRT</name>
<proteinExistence type="predicted"/>
<evidence type="ECO:0000313" key="1">
    <source>
        <dbReference type="EMBL" id="KAI4326727.1"/>
    </source>
</evidence>
<accession>A0ACB9MQV3</accession>
<comment type="caution">
    <text evidence="1">The sequence shown here is derived from an EMBL/GenBank/DDBJ whole genome shotgun (WGS) entry which is preliminary data.</text>
</comment>
<dbReference type="Proteomes" id="UP001057402">
    <property type="component" value="Chromosome 9"/>
</dbReference>
<reference evidence="2" key="1">
    <citation type="journal article" date="2023" name="Front. Plant Sci.">
        <title>Chromosomal-level genome assembly of Melastoma candidum provides insights into trichome evolution.</title>
        <authorList>
            <person name="Zhong Y."/>
            <person name="Wu W."/>
            <person name="Sun C."/>
            <person name="Zou P."/>
            <person name="Liu Y."/>
            <person name="Dai S."/>
            <person name="Zhou R."/>
        </authorList>
    </citation>
    <scope>NUCLEOTIDE SEQUENCE [LARGE SCALE GENOMIC DNA]</scope>
</reference>
<evidence type="ECO:0000313" key="2">
    <source>
        <dbReference type="Proteomes" id="UP001057402"/>
    </source>
</evidence>
<protein>
    <submittedName>
        <fullName evidence="1">Uncharacterized protein</fullName>
    </submittedName>
</protein>
<dbReference type="EMBL" id="CM042888">
    <property type="protein sequence ID" value="KAI4326727.1"/>
    <property type="molecule type" value="Genomic_DNA"/>
</dbReference>